<dbReference type="STRING" id="101127.A0A1X2GM23"/>
<dbReference type="PROSITE" id="PS50011">
    <property type="entry name" value="PROTEIN_KINASE_DOM"/>
    <property type="match status" value="1"/>
</dbReference>
<dbReference type="Gene3D" id="1.10.510.10">
    <property type="entry name" value="Transferase(Phosphotransferase) domain 1"/>
    <property type="match status" value="1"/>
</dbReference>
<dbReference type="GO" id="GO:0005524">
    <property type="term" value="F:ATP binding"/>
    <property type="evidence" value="ECO:0007669"/>
    <property type="project" value="UniProtKB-UniRule"/>
</dbReference>
<dbReference type="SMART" id="SM00220">
    <property type="entry name" value="S_TKc"/>
    <property type="match status" value="1"/>
</dbReference>
<organism evidence="12 13">
    <name type="scientific">Hesseltinella vesiculosa</name>
    <dbReference type="NCBI Taxonomy" id="101127"/>
    <lineage>
        <taxon>Eukaryota</taxon>
        <taxon>Fungi</taxon>
        <taxon>Fungi incertae sedis</taxon>
        <taxon>Mucoromycota</taxon>
        <taxon>Mucoromycotina</taxon>
        <taxon>Mucoromycetes</taxon>
        <taxon>Mucorales</taxon>
        <taxon>Cunninghamellaceae</taxon>
        <taxon>Hesseltinella</taxon>
    </lineage>
</organism>
<dbReference type="PROSITE" id="PS00108">
    <property type="entry name" value="PROTEIN_KINASE_ST"/>
    <property type="match status" value="1"/>
</dbReference>
<dbReference type="InterPro" id="IPR011009">
    <property type="entry name" value="Kinase-like_dom_sf"/>
</dbReference>
<evidence type="ECO:0000259" key="10">
    <source>
        <dbReference type="PROSITE" id="PS50011"/>
    </source>
</evidence>
<evidence type="ECO:0000256" key="8">
    <source>
        <dbReference type="RuleBase" id="RU000304"/>
    </source>
</evidence>
<comment type="similarity">
    <text evidence="8">Belongs to the protein kinase superfamily.</text>
</comment>
<keyword evidence="5 12" id="KW-0418">Kinase</keyword>
<sequence>MTTADDATAEKKKPAERLAPQLPSGLGNSLQHVLDQEAGSNASSQYNSDADEPAPRPRKSKQVVELEHDYADTEVATPRRIGIQDFELLRVLGRGAFGKVYLVQQTTTKQLYAMKVLKKASLVVEGKQADQIKTERQILTEVRHPFIVKLHYAFQTAFELHMVLQYAVGGELWRHLNQEGMFSEATTRFYAAELILALDHLHSLGIIYRDLKPENCLLDTEGHVVLTDFGLSKVAIDGKATTLAGTVQYLAPEILLGLSYDDAVDWWSFGILLFDMMTGSPPFTGSNNKKIMDSIVSKKIHMPYYLTSSAKDLLNKLLRKNPNARLGAKPKKAAAVRRHDFFSKIHWKDLEQRKVAPPIRPVVTDPVRAENFDDQFTNEPLRSSSTAAIDIPSANVKENHFQNFSFVRQSLE</sequence>
<feature type="binding site" evidence="7">
    <location>
        <position position="115"/>
    </location>
    <ligand>
        <name>ATP</name>
        <dbReference type="ChEBI" id="CHEBI:30616"/>
    </ligand>
</feature>
<keyword evidence="1 8" id="KW-0723">Serine/threonine-protein kinase</keyword>
<dbReference type="SMART" id="SM00133">
    <property type="entry name" value="S_TK_X"/>
    <property type="match status" value="1"/>
</dbReference>
<evidence type="ECO:0000256" key="7">
    <source>
        <dbReference type="PROSITE-ProRule" id="PRU10141"/>
    </source>
</evidence>
<dbReference type="GO" id="GO:0004674">
    <property type="term" value="F:protein serine/threonine kinase activity"/>
    <property type="evidence" value="ECO:0007669"/>
    <property type="project" value="UniProtKB-KW"/>
</dbReference>
<dbReference type="FunFam" id="3.30.200.20:FF:000042">
    <property type="entry name" value="Aurora kinase A"/>
    <property type="match status" value="1"/>
</dbReference>
<keyword evidence="2" id="KW-0597">Phosphoprotein</keyword>
<dbReference type="PANTHER" id="PTHR24351">
    <property type="entry name" value="RIBOSOMAL PROTEIN S6 KINASE"/>
    <property type="match status" value="1"/>
</dbReference>
<evidence type="ECO:0000259" key="11">
    <source>
        <dbReference type="PROSITE" id="PS51285"/>
    </source>
</evidence>
<evidence type="ECO:0000256" key="9">
    <source>
        <dbReference type="SAM" id="MobiDB-lite"/>
    </source>
</evidence>
<evidence type="ECO:0000313" key="12">
    <source>
        <dbReference type="EMBL" id="ORX56824.1"/>
    </source>
</evidence>
<dbReference type="CDD" id="cd05123">
    <property type="entry name" value="STKc_AGC"/>
    <property type="match status" value="1"/>
</dbReference>
<evidence type="ECO:0000256" key="2">
    <source>
        <dbReference type="ARBA" id="ARBA00022553"/>
    </source>
</evidence>
<evidence type="ECO:0000256" key="3">
    <source>
        <dbReference type="ARBA" id="ARBA00022679"/>
    </source>
</evidence>
<dbReference type="PROSITE" id="PS51285">
    <property type="entry name" value="AGC_KINASE_CTER"/>
    <property type="match status" value="1"/>
</dbReference>
<keyword evidence="6 7" id="KW-0067">ATP-binding</keyword>
<accession>A0A1X2GM23</accession>
<dbReference type="Pfam" id="PF00069">
    <property type="entry name" value="Pkinase"/>
    <property type="match status" value="1"/>
</dbReference>
<dbReference type="PROSITE" id="PS00107">
    <property type="entry name" value="PROTEIN_KINASE_ATP"/>
    <property type="match status" value="1"/>
</dbReference>
<keyword evidence="4 7" id="KW-0547">Nucleotide-binding</keyword>
<feature type="region of interest" description="Disordered" evidence="9">
    <location>
        <begin position="1"/>
        <end position="65"/>
    </location>
</feature>
<dbReference type="Gene3D" id="3.30.200.20">
    <property type="entry name" value="Phosphorylase Kinase, domain 1"/>
    <property type="match status" value="1"/>
</dbReference>
<dbReference type="Proteomes" id="UP000242146">
    <property type="component" value="Unassembled WGS sequence"/>
</dbReference>
<dbReference type="InterPro" id="IPR000719">
    <property type="entry name" value="Prot_kinase_dom"/>
</dbReference>
<protein>
    <submittedName>
        <fullName evidence="12">Kinase-like protein</fullName>
    </submittedName>
</protein>
<evidence type="ECO:0000313" key="13">
    <source>
        <dbReference type="Proteomes" id="UP000242146"/>
    </source>
</evidence>
<evidence type="ECO:0000256" key="4">
    <source>
        <dbReference type="ARBA" id="ARBA00022741"/>
    </source>
</evidence>
<dbReference type="InterPro" id="IPR008271">
    <property type="entry name" value="Ser/Thr_kinase_AS"/>
</dbReference>
<feature type="domain" description="AGC-kinase C-terminal" evidence="11">
    <location>
        <begin position="343"/>
        <end position="412"/>
    </location>
</feature>
<dbReference type="EMBL" id="MCGT01000009">
    <property type="protein sequence ID" value="ORX56824.1"/>
    <property type="molecule type" value="Genomic_DNA"/>
</dbReference>
<feature type="domain" description="Protein kinase" evidence="10">
    <location>
        <begin position="86"/>
        <end position="342"/>
    </location>
</feature>
<name>A0A1X2GM23_9FUNG</name>
<reference evidence="12 13" key="1">
    <citation type="submission" date="2016-07" db="EMBL/GenBank/DDBJ databases">
        <title>Pervasive Adenine N6-methylation of Active Genes in Fungi.</title>
        <authorList>
            <consortium name="DOE Joint Genome Institute"/>
            <person name="Mondo S.J."/>
            <person name="Dannebaum R.O."/>
            <person name="Kuo R.C."/>
            <person name="Labutti K."/>
            <person name="Haridas S."/>
            <person name="Kuo A."/>
            <person name="Salamov A."/>
            <person name="Ahrendt S.R."/>
            <person name="Lipzen A."/>
            <person name="Sullivan W."/>
            <person name="Andreopoulos W.B."/>
            <person name="Clum A."/>
            <person name="Lindquist E."/>
            <person name="Daum C."/>
            <person name="Ramamoorthy G.K."/>
            <person name="Gryganskyi A."/>
            <person name="Culley D."/>
            <person name="Magnuson J.K."/>
            <person name="James T.Y."/>
            <person name="O'Malley M.A."/>
            <person name="Stajich J.E."/>
            <person name="Spatafora J.W."/>
            <person name="Visel A."/>
            <person name="Grigoriev I.V."/>
        </authorList>
    </citation>
    <scope>NUCLEOTIDE SEQUENCE [LARGE SCALE GENOMIC DNA]</scope>
    <source>
        <strain evidence="12 13">NRRL 3301</strain>
    </source>
</reference>
<evidence type="ECO:0000256" key="1">
    <source>
        <dbReference type="ARBA" id="ARBA00022527"/>
    </source>
</evidence>
<dbReference type="InterPro" id="IPR017441">
    <property type="entry name" value="Protein_kinase_ATP_BS"/>
</dbReference>
<keyword evidence="13" id="KW-1185">Reference proteome</keyword>
<evidence type="ECO:0000256" key="6">
    <source>
        <dbReference type="ARBA" id="ARBA00022840"/>
    </source>
</evidence>
<feature type="compositionally biased region" description="Polar residues" evidence="9">
    <location>
        <begin position="38"/>
        <end position="48"/>
    </location>
</feature>
<keyword evidence="3" id="KW-0808">Transferase</keyword>
<dbReference type="InterPro" id="IPR045270">
    <property type="entry name" value="STKc_AGC"/>
</dbReference>
<dbReference type="SUPFAM" id="SSF56112">
    <property type="entry name" value="Protein kinase-like (PK-like)"/>
    <property type="match status" value="1"/>
</dbReference>
<dbReference type="InterPro" id="IPR017892">
    <property type="entry name" value="Pkinase_C"/>
</dbReference>
<proteinExistence type="inferred from homology"/>
<dbReference type="Pfam" id="PF00433">
    <property type="entry name" value="Pkinase_C"/>
    <property type="match status" value="1"/>
</dbReference>
<dbReference type="FunFam" id="1.10.510.10:FF:000048">
    <property type="entry name" value="Protein kinase C"/>
    <property type="match status" value="1"/>
</dbReference>
<comment type="caution">
    <text evidence="12">The sequence shown here is derived from an EMBL/GenBank/DDBJ whole genome shotgun (WGS) entry which is preliminary data.</text>
</comment>
<dbReference type="OrthoDB" id="63267at2759"/>
<gene>
    <name evidence="12" type="ORF">DM01DRAFT_1284899</name>
</gene>
<dbReference type="InterPro" id="IPR000961">
    <property type="entry name" value="AGC-kinase_C"/>
</dbReference>
<evidence type="ECO:0000256" key="5">
    <source>
        <dbReference type="ARBA" id="ARBA00022777"/>
    </source>
</evidence>
<dbReference type="AlphaFoldDB" id="A0A1X2GM23"/>